<dbReference type="Proteomes" id="UP000236173">
    <property type="component" value="Unassembled WGS sequence"/>
</dbReference>
<name>A0A2H5XGB3_9BACT</name>
<dbReference type="AlphaFoldDB" id="A0A2H5XGB3"/>
<sequence length="173" mass="20217">MLGASNLQKRWTLTVRFIDTKLSRPRWRWTLDYRVNRKLLVGVEWNPAAKEFNPLRLTYDLTSETKTTPLISLGTSSDRVGSPEGTQMYYLTVAKTLPQTQLAPYVSLAYSEWDDGFNVPFGVYWHINPHWNLLAMNDGRQSHLLLTHQWRDGWITVGWIWLKRFSVSIGWGF</sequence>
<evidence type="ECO:0000313" key="1">
    <source>
        <dbReference type="EMBL" id="GBD00215.1"/>
    </source>
</evidence>
<dbReference type="EMBL" id="BEHT01000060">
    <property type="protein sequence ID" value="GBD00215.1"/>
    <property type="molecule type" value="Genomic_DNA"/>
</dbReference>
<evidence type="ECO:0000313" key="2">
    <source>
        <dbReference type="Proteomes" id="UP000236173"/>
    </source>
</evidence>
<comment type="caution">
    <text evidence="1">The sequence shown here is derived from an EMBL/GenBank/DDBJ whole genome shotgun (WGS) entry which is preliminary data.</text>
</comment>
<proteinExistence type="predicted"/>
<reference evidence="2" key="1">
    <citation type="submission" date="2017-09" db="EMBL/GenBank/DDBJ databases">
        <title>Metaegenomics of thermophilic ammonia-oxidizing enrichment culture.</title>
        <authorList>
            <person name="Kato S."/>
            <person name="Suzuki K."/>
        </authorList>
    </citation>
    <scope>NUCLEOTIDE SEQUENCE [LARGE SCALE GENOMIC DNA]</scope>
</reference>
<protein>
    <submittedName>
        <fullName evidence="1">Uncharacterized protein</fullName>
    </submittedName>
</protein>
<gene>
    <name evidence="1" type="ORF">HRbin17_02753</name>
</gene>
<accession>A0A2H5XGB3</accession>
<organism evidence="1 2">
    <name type="scientific">Candidatus Fervidibacter japonicus</name>
    <dbReference type="NCBI Taxonomy" id="2035412"/>
    <lineage>
        <taxon>Bacteria</taxon>
        <taxon>Candidatus Fervidibacterota</taxon>
        <taxon>Candidatus Fervidibacter</taxon>
    </lineage>
</organism>